<feature type="transmembrane region" description="Helical" evidence="8">
    <location>
        <begin position="673"/>
        <end position="696"/>
    </location>
</feature>
<feature type="transmembrane region" description="Helical" evidence="8">
    <location>
        <begin position="825"/>
        <end position="843"/>
    </location>
</feature>
<dbReference type="SFLD" id="SFLDG00002">
    <property type="entry name" value="C1.7:_P-type_atpase_like"/>
    <property type="match status" value="1"/>
</dbReference>
<feature type="domain" description="Cation-transporting P-type ATPase N-terminal" evidence="11">
    <location>
        <begin position="5"/>
        <end position="54"/>
    </location>
</feature>
<evidence type="ECO:0000259" key="9">
    <source>
        <dbReference type="Pfam" id="PF00122"/>
    </source>
</evidence>
<protein>
    <submittedName>
        <fullName evidence="12">Cation-translocating P-type ATPase</fullName>
    </submittedName>
</protein>
<keyword evidence="2 8" id="KW-0812">Transmembrane</keyword>
<feature type="transmembrane region" description="Helical" evidence="8">
    <location>
        <begin position="646"/>
        <end position="667"/>
    </location>
</feature>
<comment type="subcellular location">
    <subcellularLocation>
        <location evidence="1">Membrane</location>
        <topology evidence="1">Multi-pass membrane protein</topology>
    </subcellularLocation>
</comment>
<keyword evidence="7 8" id="KW-0472">Membrane</keyword>
<feature type="domain" description="P-type ATPase A" evidence="9">
    <location>
        <begin position="96"/>
        <end position="212"/>
    </location>
</feature>
<evidence type="ECO:0000259" key="11">
    <source>
        <dbReference type="Pfam" id="PF00690"/>
    </source>
</evidence>
<keyword evidence="4" id="KW-0067">ATP-binding</keyword>
<dbReference type="InterPro" id="IPR036412">
    <property type="entry name" value="HAD-like_sf"/>
</dbReference>
<dbReference type="SUPFAM" id="SSF81653">
    <property type="entry name" value="Calcium ATPase, transduction domain A"/>
    <property type="match status" value="1"/>
</dbReference>
<evidence type="ECO:0000256" key="7">
    <source>
        <dbReference type="ARBA" id="ARBA00023136"/>
    </source>
</evidence>
<evidence type="ECO:0000256" key="4">
    <source>
        <dbReference type="ARBA" id="ARBA00022840"/>
    </source>
</evidence>
<evidence type="ECO:0000256" key="6">
    <source>
        <dbReference type="ARBA" id="ARBA00022989"/>
    </source>
</evidence>
<evidence type="ECO:0000256" key="1">
    <source>
        <dbReference type="ARBA" id="ARBA00004141"/>
    </source>
</evidence>
<dbReference type="InterPro" id="IPR004014">
    <property type="entry name" value="ATPase_P-typ_cation-transptr_N"/>
</dbReference>
<dbReference type="SFLD" id="SFLDF00027">
    <property type="entry name" value="p-type_atpase"/>
    <property type="match status" value="1"/>
</dbReference>
<dbReference type="InterPro" id="IPR023214">
    <property type="entry name" value="HAD_sf"/>
</dbReference>
<evidence type="ECO:0000259" key="10">
    <source>
        <dbReference type="Pfam" id="PF00689"/>
    </source>
</evidence>
<dbReference type="Proteomes" id="UP000623269">
    <property type="component" value="Unassembled WGS sequence"/>
</dbReference>
<dbReference type="Pfam" id="PF00690">
    <property type="entry name" value="Cation_ATPase_N"/>
    <property type="match status" value="1"/>
</dbReference>
<dbReference type="SUPFAM" id="SSF56784">
    <property type="entry name" value="HAD-like"/>
    <property type="match status" value="1"/>
</dbReference>
<evidence type="ECO:0000256" key="2">
    <source>
        <dbReference type="ARBA" id="ARBA00022692"/>
    </source>
</evidence>
<keyword evidence="6 8" id="KW-1133">Transmembrane helix</keyword>
<dbReference type="GO" id="GO:0016020">
    <property type="term" value="C:membrane"/>
    <property type="evidence" value="ECO:0007669"/>
    <property type="project" value="UniProtKB-SubCell"/>
</dbReference>
<dbReference type="EMBL" id="JAEAGR010000011">
    <property type="protein sequence ID" value="MBH1941412.1"/>
    <property type="molecule type" value="Genomic_DNA"/>
</dbReference>
<sequence length="854" mass="95482">MMQFNGLTMKQVKDLQARYGRNEIRKNNKGKVITKIKHIIDEPIYLLLLSAAIIYFFLGEASHGVIMIAFVIFVVGIDMIQEMRAGVTLKRIKDISTPKIKVIREGQKMMIRSVELVPGDIMFISEGVKIPADGSLIYTNGLCVDESILTGESEGVWKSSIPENLCLSRELPQDDFFRRDYCYTGTLVILGDGVIKVEKTGNDTEYGKIADKIIKAPLESTLLQKQLKKLAKQCTYIAAVLFLLVSTVTFFHRVESSLITRLVESFLAGVVLALSMVPGEFPVIQSVFLSMGALRLAKKNALIRTLSAVETLGAVSVLCVDKTGTITNNRMKVQEFWTLDGIFDSLCRALILSCKENTYDPMEVAMLDFCSLQFQKGKDDVEYVKACMLSNQHSAFLREYAFTNELKAMGQVWKFTNRISIAVKGSPETIIPLCMLSEEQMLQVDKTMNDMLKKGLRVIAVADCNIKNENEIPDSLTECKLYLKGVVGLTNPPKENIDEQLRMCYKAGIRIIMITGDHPLTAVTVAKSIGIHNPTHYITGDEITKMSDDCLRKKVMEYNIFARVLPLHKMRIVKALKDNGEVTAMTGDGVNDSPALKIADIGVAMGKYGSEVSREAADLVLLDDNFSTILDSVCDGRRIYQNIRKAVGYTFAVHIPIALLSLIIPLLNISPRALLLLPLHIVLLELIMDPTCSFALERLPAEGDIMNKAPRDPNESIFNGRLLLKSVLQGIMVFAGSFYLYYGLLRSSFSPEVARTAGYGVLVLANIFLVITNSSDSESIFKILNKLKKEKGVWIVNLVTLTELLIMVYSPLAKLLKFSPLPTKLFILMVMVSAFSVFWYEFYKLIKRRKERDD</sequence>
<feature type="transmembrane region" description="Helical" evidence="8">
    <location>
        <begin position="753"/>
        <end position="771"/>
    </location>
</feature>
<accession>A0A8J7KX68</accession>
<dbReference type="GO" id="GO:0005524">
    <property type="term" value="F:ATP binding"/>
    <property type="evidence" value="ECO:0007669"/>
    <property type="project" value="UniProtKB-KW"/>
</dbReference>
<dbReference type="InterPro" id="IPR008250">
    <property type="entry name" value="ATPase_P-typ_transduc_dom_A_sf"/>
</dbReference>
<dbReference type="PROSITE" id="PS00154">
    <property type="entry name" value="ATPASE_E1_E2"/>
    <property type="match status" value="1"/>
</dbReference>
<name>A0A8J7KX68_9FIRM</name>
<evidence type="ECO:0000313" key="13">
    <source>
        <dbReference type="Proteomes" id="UP000623269"/>
    </source>
</evidence>
<dbReference type="InterPro" id="IPR044492">
    <property type="entry name" value="P_typ_ATPase_HD_dom"/>
</dbReference>
<dbReference type="InterPro" id="IPR018303">
    <property type="entry name" value="ATPase_P-typ_P_site"/>
</dbReference>
<dbReference type="InterPro" id="IPR059000">
    <property type="entry name" value="ATPase_P-type_domA"/>
</dbReference>
<dbReference type="NCBIfam" id="TIGR01494">
    <property type="entry name" value="ATPase_P-type"/>
    <property type="match status" value="2"/>
</dbReference>
<proteinExistence type="predicted"/>
<dbReference type="SFLD" id="SFLDS00003">
    <property type="entry name" value="Haloacid_Dehalogenase"/>
    <property type="match status" value="1"/>
</dbReference>
<dbReference type="Pfam" id="PF00689">
    <property type="entry name" value="Cation_ATPase_C"/>
    <property type="match status" value="1"/>
</dbReference>
<dbReference type="PRINTS" id="PR00120">
    <property type="entry name" value="HATPASE"/>
</dbReference>
<dbReference type="InterPro" id="IPR023298">
    <property type="entry name" value="ATPase_P-typ_TM_dom_sf"/>
</dbReference>
<reference evidence="12" key="1">
    <citation type="submission" date="2020-12" db="EMBL/GenBank/DDBJ databases">
        <title>M. sibirica DSM 26468T genome.</title>
        <authorList>
            <person name="Thieme N."/>
            <person name="Rettenmaier R."/>
            <person name="Zverlov V."/>
            <person name="Liebl W."/>
        </authorList>
    </citation>
    <scope>NUCLEOTIDE SEQUENCE</scope>
    <source>
        <strain evidence="12">DSM 26468</strain>
    </source>
</reference>
<dbReference type="Gene3D" id="3.40.50.1000">
    <property type="entry name" value="HAD superfamily/HAD-like"/>
    <property type="match status" value="1"/>
</dbReference>
<dbReference type="Gene3D" id="2.70.150.10">
    <property type="entry name" value="Calcium-transporting ATPase, cytoplasmic transduction domain A"/>
    <property type="match status" value="1"/>
</dbReference>
<feature type="transmembrane region" description="Helical" evidence="8">
    <location>
        <begin position="234"/>
        <end position="254"/>
    </location>
</feature>
<dbReference type="PRINTS" id="PR00119">
    <property type="entry name" value="CATATPASE"/>
</dbReference>
<keyword evidence="3" id="KW-0547">Nucleotide-binding</keyword>
<dbReference type="Gene3D" id="1.20.1110.10">
    <property type="entry name" value="Calcium-transporting ATPase, transmembrane domain"/>
    <property type="match status" value="1"/>
</dbReference>
<dbReference type="InterPro" id="IPR001757">
    <property type="entry name" value="P_typ_ATPase"/>
</dbReference>
<dbReference type="SUPFAM" id="SSF81665">
    <property type="entry name" value="Calcium ATPase, transmembrane domain M"/>
    <property type="match status" value="1"/>
</dbReference>
<feature type="transmembrane region" description="Helical" evidence="8">
    <location>
        <begin position="266"/>
        <end position="289"/>
    </location>
</feature>
<dbReference type="RefSeq" id="WP_197661630.1">
    <property type="nucleotide sequence ID" value="NZ_JAEAGR010000011.1"/>
</dbReference>
<feature type="transmembrane region" description="Helical" evidence="8">
    <location>
        <begin position="64"/>
        <end position="81"/>
    </location>
</feature>
<dbReference type="GO" id="GO:0016887">
    <property type="term" value="F:ATP hydrolysis activity"/>
    <property type="evidence" value="ECO:0007669"/>
    <property type="project" value="InterPro"/>
</dbReference>
<gene>
    <name evidence="12" type="ORF">I5677_10960</name>
</gene>
<dbReference type="SUPFAM" id="SSF81660">
    <property type="entry name" value="Metal cation-transporting ATPase, ATP-binding domain N"/>
    <property type="match status" value="1"/>
</dbReference>
<organism evidence="12 13">
    <name type="scientific">Mobilitalea sibirica</name>
    <dbReference type="NCBI Taxonomy" id="1462919"/>
    <lineage>
        <taxon>Bacteria</taxon>
        <taxon>Bacillati</taxon>
        <taxon>Bacillota</taxon>
        <taxon>Clostridia</taxon>
        <taxon>Lachnospirales</taxon>
        <taxon>Lachnospiraceae</taxon>
        <taxon>Mobilitalea</taxon>
    </lineage>
</organism>
<dbReference type="InterPro" id="IPR023299">
    <property type="entry name" value="ATPase_P-typ_cyto_dom_N"/>
</dbReference>
<dbReference type="AlphaFoldDB" id="A0A8J7KX68"/>
<dbReference type="Pfam" id="PF00122">
    <property type="entry name" value="E1-E2_ATPase"/>
    <property type="match status" value="1"/>
</dbReference>
<comment type="caution">
    <text evidence="12">The sequence shown here is derived from an EMBL/GenBank/DDBJ whole genome shotgun (WGS) entry which is preliminary data.</text>
</comment>
<keyword evidence="5" id="KW-1278">Translocase</keyword>
<dbReference type="Gene3D" id="3.40.1110.10">
    <property type="entry name" value="Calcium-transporting ATPase, cytoplasmic domain N"/>
    <property type="match status" value="1"/>
</dbReference>
<evidence type="ECO:0000313" key="12">
    <source>
        <dbReference type="EMBL" id="MBH1941412.1"/>
    </source>
</evidence>
<dbReference type="Pfam" id="PF00702">
    <property type="entry name" value="Hydrolase"/>
    <property type="match status" value="1"/>
</dbReference>
<feature type="transmembrane region" description="Helical" evidence="8">
    <location>
        <begin position="722"/>
        <end position="741"/>
    </location>
</feature>
<evidence type="ECO:0000256" key="8">
    <source>
        <dbReference type="SAM" id="Phobius"/>
    </source>
</evidence>
<dbReference type="PANTHER" id="PTHR42861">
    <property type="entry name" value="CALCIUM-TRANSPORTING ATPASE"/>
    <property type="match status" value="1"/>
</dbReference>
<evidence type="ECO:0000256" key="5">
    <source>
        <dbReference type="ARBA" id="ARBA00022967"/>
    </source>
</evidence>
<evidence type="ECO:0000256" key="3">
    <source>
        <dbReference type="ARBA" id="ARBA00022741"/>
    </source>
</evidence>
<dbReference type="InterPro" id="IPR006068">
    <property type="entry name" value="ATPase_P-typ_cation-transptr_C"/>
</dbReference>
<feature type="transmembrane region" description="Helical" evidence="8">
    <location>
        <begin position="792"/>
        <end position="813"/>
    </location>
</feature>
<keyword evidence="13" id="KW-1185">Reference proteome</keyword>
<feature type="domain" description="Cation-transporting P-type ATPase C-terminal" evidence="10">
    <location>
        <begin position="674"/>
        <end position="846"/>
    </location>
</feature>